<feature type="region of interest" description="Disordered" evidence="1">
    <location>
        <begin position="30"/>
        <end position="63"/>
    </location>
</feature>
<organism evidence="2">
    <name type="scientific">Pseudogymnoascus destructans</name>
    <dbReference type="NCBI Taxonomy" id="655981"/>
    <lineage>
        <taxon>Eukaryota</taxon>
        <taxon>Fungi</taxon>
        <taxon>Dikarya</taxon>
        <taxon>Ascomycota</taxon>
        <taxon>Pezizomycotina</taxon>
        <taxon>Leotiomycetes</taxon>
        <taxon>Thelebolales</taxon>
        <taxon>Thelebolaceae</taxon>
        <taxon>Pseudogymnoascus</taxon>
    </lineage>
</organism>
<gene>
    <name evidence="2" type="ORF">VC83_00145</name>
</gene>
<reference evidence="2" key="1">
    <citation type="submission" date="2016-03" db="EMBL/GenBank/DDBJ databases">
        <title>Updated assembly of Pseudogymnoascus destructans, the fungus causing white-nose syndrome of bats.</title>
        <authorList>
            <person name="Palmer J.M."/>
            <person name="Drees K.P."/>
            <person name="Foster J.T."/>
            <person name="Lindner D.L."/>
        </authorList>
    </citation>
    <scope>NUCLEOTIDE SEQUENCE [LARGE SCALE GENOMIC DNA]</scope>
    <source>
        <strain evidence="2">20631-21</strain>
    </source>
</reference>
<protein>
    <submittedName>
        <fullName evidence="2">Uncharacterized protein</fullName>
    </submittedName>
</protein>
<name>A0A177APC4_9PEZI</name>
<proteinExistence type="predicted"/>
<evidence type="ECO:0000256" key="1">
    <source>
        <dbReference type="SAM" id="MobiDB-lite"/>
    </source>
</evidence>
<dbReference type="RefSeq" id="XP_024328314.1">
    <property type="nucleotide sequence ID" value="XM_024463841.1"/>
</dbReference>
<dbReference type="AlphaFoldDB" id="A0A177APC4"/>
<dbReference type="Proteomes" id="UP000077154">
    <property type="component" value="Unassembled WGS sequence"/>
</dbReference>
<accession>A0A177APC4</accession>
<evidence type="ECO:0000313" key="2">
    <source>
        <dbReference type="EMBL" id="OAF63044.1"/>
    </source>
</evidence>
<sequence>MAALHLSLLQTSEIYLKNQALILNTTWSGPERTSHLAEGMGDGGEPEQPANSSTPAEDERWKRKLLEHKKRREAWLEKERLEKERLGKERLEKERLERERLERESDWRER</sequence>
<dbReference type="GeneID" id="36283244"/>
<dbReference type="EMBL" id="KV441386">
    <property type="protein sequence ID" value="OAF63044.1"/>
    <property type="molecule type" value="Genomic_DNA"/>
</dbReference>
<feature type="region of interest" description="Disordered" evidence="1">
    <location>
        <begin position="87"/>
        <end position="110"/>
    </location>
</feature>